<dbReference type="InterPro" id="IPR044986">
    <property type="entry name" value="KIF15/KIN-12"/>
</dbReference>
<feature type="transmembrane region" description="Helical" evidence="10">
    <location>
        <begin position="71"/>
        <end position="93"/>
    </location>
</feature>
<protein>
    <submittedName>
        <fullName evidence="12">Kinesin-like protein KIN12B</fullName>
    </submittedName>
</protein>
<sequence>AQFIILSRKKKIYNLPKSENSWKMKELTGAAIAGRRSVDCRRYLVGRLASRSKAVVRFFFCFFFLKNPDHIHISYSTSHLIFFFIFLDWAWFFNQKWPRIRHFTPQALILPWPPCPLRAPWCRHCKFAVYRLAGGGEAKHATPFHHGGNLITLVWTAHTEKQLLSDDSEIGDMGRSAIKCLNRSTIGDPRLRSIYERGSSSRNKPLCSRSRTTSPSSTTRTIVSQHFWMLSKTSLGTITGLPVMLTRFRRVPSRYTKTLRRLTFEELPEYSLIDGEATNREWRRVFSAIKLDNACVMVRVENLINILAEVSQTGKQRHIPYRDSKLTFLLQESLGGNAKLAMICAISPSQSCKSETLSTLRFAQRAKAIKNKAVINEEMQEDVNVLREVIRQLRDELHRMKANNHDQTGLNGAYATGWNAKRSLTLLRFSLNRPMMPITEDDSDEEMEIVDADEEILAAPEEKCLLSPEQGFGGTDVNIEDKAVETVEKDKSSVIGDGLMGRHGEMFHESRSKIVHGNDDCIQSEDEECTSSDSRKLPGSDLSKKPMEQRSLIQLSAGTVNTSEKSTNCIEDGQASGLSIVPINLPLVLKFPAPSVSPKPNSCRKSLRASSTVTASQSFPTQSNLKAVRASMAKPSSSNLCLYSLSNRNSCFASTGHLAETLHRGLEIIESQRLSPVLRRSSFRFSCMPKDVKAVIPAAKVDVGVQTIFYDDELMDNGTMEQLCSKCKTMTDQQGLLNDDAQNLQLVPVNGSPSNDMCHKQVPKAVEKVLAGAIRREMALEEMCAKQNYEIIQLTRLAQQYKHERECNSIIGQIREGKIARLERLMDGILPTEEFMEEELVSLTDEHKILQEQYDNHPDVLRTKIELKRIRDELERYQNFFDLGERDVLLEELQDLRTQLQSYLDSSGKTSKRQTPLLELTTSHEPGAAASTYTTNSGSIDNAKERLGQERIQWTEAESKWISLVEELKTELEANRSTVQRQKQELDIEKKCSEELKEAMQMAMEGHARMLEQYAELEEKHIQLLARHRNIQDGIDDVKEAAAKAGVRGAESKFINALAAEISVLKVEREKERRYFRDENKGLQAQLRDTAEAVQAAGELLVRLKEAEEVVAAAERRAVMAEHETESAYKEIENLNSLLAVPHLPKEEFAADRNRGSTDEHCGEKFAPSYGVAEEPSSWFSGYDRCNV</sequence>
<keyword evidence="10" id="KW-1133">Transmembrane helix</keyword>
<dbReference type="InterPro" id="IPR001752">
    <property type="entry name" value="Kinesin_motor_dom"/>
</dbReference>
<feature type="region of interest" description="Disordered" evidence="9">
    <location>
        <begin position="524"/>
        <end position="544"/>
    </location>
</feature>
<dbReference type="GO" id="GO:0008017">
    <property type="term" value="F:microtubule binding"/>
    <property type="evidence" value="ECO:0007669"/>
    <property type="project" value="InterPro"/>
</dbReference>
<evidence type="ECO:0000256" key="8">
    <source>
        <dbReference type="SAM" id="Coils"/>
    </source>
</evidence>
<keyword evidence="5" id="KW-0505">Motor protein</keyword>
<feature type="compositionally biased region" description="Basic and acidic residues" evidence="9">
    <location>
        <begin position="533"/>
        <end position="544"/>
    </location>
</feature>
<gene>
    <name evidence="12" type="ORF">SHERM_05966</name>
</gene>
<evidence type="ECO:0000313" key="13">
    <source>
        <dbReference type="Proteomes" id="UP001153555"/>
    </source>
</evidence>
<organism evidence="12 13">
    <name type="scientific">Striga hermonthica</name>
    <name type="common">Purple witchweed</name>
    <name type="synonym">Buchnera hermonthica</name>
    <dbReference type="NCBI Taxonomy" id="68872"/>
    <lineage>
        <taxon>Eukaryota</taxon>
        <taxon>Viridiplantae</taxon>
        <taxon>Streptophyta</taxon>
        <taxon>Embryophyta</taxon>
        <taxon>Tracheophyta</taxon>
        <taxon>Spermatophyta</taxon>
        <taxon>Magnoliopsida</taxon>
        <taxon>eudicotyledons</taxon>
        <taxon>Gunneridae</taxon>
        <taxon>Pentapetalae</taxon>
        <taxon>asterids</taxon>
        <taxon>lamiids</taxon>
        <taxon>Lamiales</taxon>
        <taxon>Orobanchaceae</taxon>
        <taxon>Buchnereae</taxon>
        <taxon>Striga</taxon>
    </lineage>
</organism>
<feature type="non-terminal residue" evidence="12">
    <location>
        <position position="1188"/>
    </location>
</feature>
<dbReference type="Proteomes" id="UP001153555">
    <property type="component" value="Unassembled WGS sequence"/>
</dbReference>
<keyword evidence="1" id="KW-0493">Microtubule</keyword>
<feature type="coiled-coil region" evidence="8">
    <location>
        <begin position="376"/>
        <end position="403"/>
    </location>
</feature>
<dbReference type="AlphaFoldDB" id="A0A9N7NW11"/>
<keyword evidence="10" id="KW-0472">Membrane</keyword>
<evidence type="ECO:0000256" key="9">
    <source>
        <dbReference type="SAM" id="MobiDB-lite"/>
    </source>
</evidence>
<keyword evidence="10" id="KW-0812">Transmembrane</keyword>
<feature type="region of interest" description="Disordered" evidence="9">
    <location>
        <begin position="922"/>
        <end position="942"/>
    </location>
</feature>
<name>A0A9N7NW11_STRHE</name>
<evidence type="ECO:0000256" key="4">
    <source>
        <dbReference type="ARBA" id="ARBA00023054"/>
    </source>
</evidence>
<evidence type="ECO:0000256" key="10">
    <source>
        <dbReference type="SAM" id="Phobius"/>
    </source>
</evidence>
<dbReference type="GO" id="GO:0005524">
    <property type="term" value="F:ATP binding"/>
    <property type="evidence" value="ECO:0007669"/>
    <property type="project" value="UniProtKB-KW"/>
</dbReference>
<feature type="region of interest" description="Disordered" evidence="9">
    <location>
        <begin position="199"/>
        <end position="218"/>
    </location>
</feature>
<keyword evidence="4 8" id="KW-0175">Coiled coil</keyword>
<dbReference type="OrthoDB" id="3176171at2759"/>
<evidence type="ECO:0000256" key="3">
    <source>
        <dbReference type="ARBA" id="ARBA00022840"/>
    </source>
</evidence>
<feature type="compositionally biased region" description="Low complexity" evidence="9">
    <location>
        <begin position="208"/>
        <end position="218"/>
    </location>
</feature>
<keyword evidence="3" id="KW-0067">ATP-binding</keyword>
<comment type="caution">
    <text evidence="7">Lacks conserved residue(s) required for the propagation of feature annotation.</text>
</comment>
<dbReference type="Pfam" id="PF00225">
    <property type="entry name" value="Kinesin"/>
    <property type="match status" value="1"/>
</dbReference>
<keyword evidence="2" id="KW-0547">Nucleotide-binding</keyword>
<reference evidence="12" key="1">
    <citation type="submission" date="2019-12" db="EMBL/GenBank/DDBJ databases">
        <authorList>
            <person name="Scholes J."/>
        </authorList>
    </citation>
    <scope>NUCLEOTIDE SEQUENCE</scope>
</reference>
<evidence type="ECO:0000256" key="6">
    <source>
        <dbReference type="ARBA" id="ARBA00034488"/>
    </source>
</evidence>
<evidence type="ECO:0000256" key="1">
    <source>
        <dbReference type="ARBA" id="ARBA00022701"/>
    </source>
</evidence>
<feature type="coiled-coil region" evidence="8">
    <location>
        <begin position="965"/>
        <end position="1027"/>
    </location>
</feature>
<keyword evidence="13" id="KW-1185">Reference proteome</keyword>
<dbReference type="GO" id="GO:0003777">
    <property type="term" value="F:microtubule motor activity"/>
    <property type="evidence" value="ECO:0007669"/>
    <property type="project" value="InterPro"/>
</dbReference>
<evidence type="ECO:0000259" key="11">
    <source>
        <dbReference type="PROSITE" id="PS50067"/>
    </source>
</evidence>
<comment type="caution">
    <text evidence="12">The sequence shown here is derived from an EMBL/GenBank/DDBJ whole genome shotgun (WGS) entry which is preliminary data.</text>
</comment>
<dbReference type="SUPFAM" id="SSF52540">
    <property type="entry name" value="P-loop containing nucleoside triphosphate hydrolases"/>
    <property type="match status" value="1"/>
</dbReference>
<dbReference type="PANTHER" id="PTHR37739">
    <property type="entry name" value="KINESIN-LIKE PROTEIN KIN-12D"/>
    <property type="match status" value="1"/>
</dbReference>
<dbReference type="SMART" id="SM00129">
    <property type="entry name" value="KISc"/>
    <property type="match status" value="1"/>
</dbReference>
<dbReference type="Gene3D" id="3.40.850.10">
    <property type="entry name" value="Kinesin motor domain"/>
    <property type="match status" value="1"/>
</dbReference>
<dbReference type="GO" id="GO:0005874">
    <property type="term" value="C:microtubule"/>
    <property type="evidence" value="ECO:0007669"/>
    <property type="project" value="UniProtKB-KW"/>
</dbReference>
<dbReference type="EMBL" id="CACSLK010031421">
    <property type="protein sequence ID" value="CAA0839398.1"/>
    <property type="molecule type" value="Genomic_DNA"/>
</dbReference>
<feature type="coiled-coil region" evidence="8">
    <location>
        <begin position="1097"/>
        <end position="1124"/>
    </location>
</feature>
<proteinExistence type="inferred from homology"/>
<evidence type="ECO:0000256" key="2">
    <source>
        <dbReference type="ARBA" id="ARBA00022741"/>
    </source>
</evidence>
<dbReference type="InterPro" id="IPR036961">
    <property type="entry name" value="Kinesin_motor_dom_sf"/>
</dbReference>
<feature type="domain" description="Kinesin motor" evidence="11">
    <location>
        <begin position="301"/>
        <end position="369"/>
    </location>
</feature>
<dbReference type="PROSITE" id="PS50067">
    <property type="entry name" value="KINESIN_MOTOR_2"/>
    <property type="match status" value="1"/>
</dbReference>
<dbReference type="GO" id="GO:0007018">
    <property type="term" value="P:microtubule-based movement"/>
    <property type="evidence" value="ECO:0007669"/>
    <property type="project" value="InterPro"/>
</dbReference>
<comment type="similarity">
    <text evidence="6">Belongs to the TRAFAC class myosin-kinesin ATPase superfamily. Kinesin family. KIN-12 subfamily.</text>
</comment>
<dbReference type="InterPro" id="IPR027417">
    <property type="entry name" value="P-loop_NTPase"/>
</dbReference>
<evidence type="ECO:0000256" key="5">
    <source>
        <dbReference type="ARBA" id="ARBA00023175"/>
    </source>
</evidence>
<accession>A0A9N7NW11</accession>
<evidence type="ECO:0000313" key="12">
    <source>
        <dbReference type="EMBL" id="CAA0839398.1"/>
    </source>
</evidence>
<evidence type="ECO:0000256" key="7">
    <source>
        <dbReference type="PROSITE-ProRule" id="PRU00283"/>
    </source>
</evidence>
<dbReference type="PANTHER" id="PTHR37739:SF16">
    <property type="entry name" value="KINESIN-LIKE PROTEIN"/>
    <property type="match status" value="1"/>
</dbReference>
<feature type="compositionally biased region" description="Polar residues" evidence="9">
    <location>
        <begin position="931"/>
        <end position="940"/>
    </location>
</feature>